<sequence length="796" mass="88789">MSAIYKRDESKIFSRINVLRENMLDAVPSLSSERAVLATEFYKNNEGMPPKLLRAHLLEYLLAKKEVLIRDPELIAGNITKVLRAAEVFFPESDAAWIEDDIDNFPTRELDPFIVEPEVREEILACTPYWKGKCLTDYISKAVPEEELVAARNGATQINYADGTGHLLINYEYILGNGLEAVLKDIEKSRDTIDYYEMGALEKKMELDAMEIAVKAVIAYAHRFADLADERAAKMEAEDPTRAKELRMMAENLRTVPEHPAQTFWQALQSLWLCNLVVQIESNGTGVSIGRIDQWLYPYYRRDIDNKVITQDQAQELLDSLWLKFEEMNKIRSTAAVEIFSGYLTNQRVTIGGCDKNGADAVNDLSYMCLQAQLDVYLKSPQMAVRIGGRTPYKFLRKAFDCISFGGGNPELIGDDCIIQAMVRLGMSLPVARDYANVGCIEPSVVGGWGIHKGGSINLPKVADLALTNGVDRRTGEQVGCKSGDPAEFKTMDDYLEAVKAQIRFFVRMSTAVTGVVEGYRRDMIPHVFTSSVIPDCVDKRLDATAGGARYNWTGMNVNGGANFANGLAAVQKLVFDEKKYTIEQINEALDANFEGYEDMCYDMLQAPKYGNDEDYVDFLLRDGIAYLSDQYALYTNPRGGIFTIGFFPGTLHHYYGTLTGATADGRKAGEAFADAISPTSGSDKKGPTAVMSSVTKLDMTRSGNGSVLNMKFSPALFSTEQDVRNFLALNKSYLTMMGGFHVQYNIVSKETLQAAQADPKKYKDLIVRVTGYSAYFTELGKEVQDEIIERTEQEM</sequence>
<accession>A0A173S205</accession>
<gene>
    <name evidence="6" type="primary">csdB_2</name>
    <name evidence="6" type="ORF">ERS852425_00962</name>
</gene>
<proteinExistence type="predicted"/>
<dbReference type="PROSITE" id="PS51554">
    <property type="entry name" value="PFL"/>
    <property type="match status" value="1"/>
</dbReference>
<dbReference type="NCBIfam" id="TIGR01774">
    <property type="entry name" value="PFL2-3"/>
    <property type="match status" value="1"/>
</dbReference>
<dbReference type="Pfam" id="PF02901">
    <property type="entry name" value="PFL-like"/>
    <property type="match status" value="1"/>
</dbReference>
<dbReference type="GO" id="GO:0043722">
    <property type="term" value="F:4-hydroxyphenylacetate decarboxylase activity"/>
    <property type="evidence" value="ECO:0007669"/>
    <property type="project" value="UniProtKB-EC"/>
</dbReference>
<dbReference type="EC" id="4.1.1.83" evidence="6"/>
<dbReference type="AlphaFoldDB" id="A0A173S205"/>
<reference evidence="6 7" key="1">
    <citation type="submission" date="2015-09" db="EMBL/GenBank/DDBJ databases">
        <authorList>
            <consortium name="Pathogen Informatics"/>
        </authorList>
    </citation>
    <scope>NUCLEOTIDE SEQUENCE [LARGE SCALE GENOMIC DNA]</scope>
    <source>
        <strain evidence="6 7">2789STDY5608868</strain>
    </source>
</reference>
<organism evidence="6 7">
    <name type="scientific">Anaerostipes hadrus</name>
    <dbReference type="NCBI Taxonomy" id="649756"/>
    <lineage>
        <taxon>Bacteria</taxon>
        <taxon>Bacillati</taxon>
        <taxon>Bacillota</taxon>
        <taxon>Clostridia</taxon>
        <taxon>Lachnospirales</taxon>
        <taxon>Lachnospiraceae</taxon>
        <taxon>Anaerostipes</taxon>
    </lineage>
</organism>
<dbReference type="PANTHER" id="PTHR43641">
    <property type="entry name" value="FORMATE ACETYLTRANSFERASE 3-RELATED"/>
    <property type="match status" value="1"/>
</dbReference>
<feature type="domain" description="Glycine radical" evidence="4">
    <location>
        <begin position="675"/>
        <end position="796"/>
    </location>
</feature>
<dbReference type="PANTHER" id="PTHR43641:SF2">
    <property type="entry name" value="DEHYDRATASE YBIW-RELATED"/>
    <property type="match status" value="1"/>
</dbReference>
<evidence type="ECO:0000313" key="6">
    <source>
        <dbReference type="EMBL" id="CUM84290.1"/>
    </source>
</evidence>
<evidence type="ECO:0000259" key="5">
    <source>
        <dbReference type="PROSITE" id="PS51554"/>
    </source>
</evidence>
<evidence type="ECO:0000256" key="1">
    <source>
        <dbReference type="ARBA" id="ARBA00022818"/>
    </source>
</evidence>
<dbReference type="InterPro" id="IPR010098">
    <property type="entry name" value="PFL2/GDeHydtase_fam"/>
</dbReference>
<dbReference type="RefSeq" id="WP_055258139.1">
    <property type="nucleotide sequence ID" value="NZ_CYXT01000005.1"/>
</dbReference>
<evidence type="ECO:0000256" key="2">
    <source>
        <dbReference type="ARBA" id="ARBA00023239"/>
    </source>
</evidence>
<dbReference type="Gene3D" id="3.20.70.20">
    <property type="match status" value="1"/>
</dbReference>
<name>A0A173S205_ANAHA</name>
<dbReference type="Proteomes" id="UP000095598">
    <property type="component" value="Unassembled WGS sequence"/>
</dbReference>
<protein>
    <submittedName>
        <fullName evidence="6">4-hydroxyphenylacetate decarboxylase large subunit</fullName>
        <ecNumber evidence="6">4.1.1.83</ecNumber>
    </submittedName>
</protein>
<dbReference type="EMBL" id="CYXT01000005">
    <property type="protein sequence ID" value="CUM84290.1"/>
    <property type="molecule type" value="Genomic_DNA"/>
</dbReference>
<dbReference type="InterPro" id="IPR051215">
    <property type="entry name" value="GRE"/>
</dbReference>
<evidence type="ECO:0000259" key="4">
    <source>
        <dbReference type="PROSITE" id="PS51149"/>
    </source>
</evidence>
<feature type="domain" description="PFL" evidence="5">
    <location>
        <begin position="14"/>
        <end position="668"/>
    </location>
</feature>
<dbReference type="Pfam" id="PF01228">
    <property type="entry name" value="Gly_radical"/>
    <property type="match status" value="1"/>
</dbReference>
<dbReference type="InterPro" id="IPR004184">
    <property type="entry name" value="PFL_dom"/>
</dbReference>
<evidence type="ECO:0000313" key="7">
    <source>
        <dbReference type="Proteomes" id="UP000095598"/>
    </source>
</evidence>
<dbReference type="PROSITE" id="PS51149">
    <property type="entry name" value="GLY_RADICAL_2"/>
    <property type="match status" value="1"/>
</dbReference>
<keyword evidence="1 3" id="KW-0556">Organic radical</keyword>
<feature type="modified residue" description="Glycine radical" evidence="3">
    <location>
        <position position="772"/>
    </location>
</feature>
<evidence type="ECO:0000256" key="3">
    <source>
        <dbReference type="PROSITE-ProRule" id="PRU00493"/>
    </source>
</evidence>
<dbReference type="GO" id="GO:0005829">
    <property type="term" value="C:cytosol"/>
    <property type="evidence" value="ECO:0007669"/>
    <property type="project" value="TreeGrafter"/>
</dbReference>
<keyword evidence="2 6" id="KW-0456">Lyase</keyword>
<dbReference type="SUPFAM" id="SSF51998">
    <property type="entry name" value="PFL-like glycyl radical enzymes"/>
    <property type="match status" value="1"/>
</dbReference>
<dbReference type="InterPro" id="IPR001150">
    <property type="entry name" value="Gly_radical"/>
</dbReference>